<gene>
    <name evidence="1" type="ORF">THMIRHAS_24250</name>
</gene>
<dbReference type="KEGG" id="tse:THMIRHAS_24250"/>
<evidence type="ECO:0000313" key="1">
    <source>
        <dbReference type="EMBL" id="BBP47052.1"/>
    </source>
</evidence>
<sequence length="133" mass="15297">MLDTEPLRIILNSHGNILNYHDPQNTLGYGKQGSILIGHSWCDTIVADGDYQKLRQQCAQAQQCKDEKFITLSYKIRTIKNIELLFEFYLQTFSVNNACLIVFSGFEKSSSKLAHYTPPNNQLFKERLHSLLD</sequence>
<evidence type="ECO:0000313" key="2">
    <source>
        <dbReference type="Proteomes" id="UP000501726"/>
    </source>
</evidence>
<protein>
    <submittedName>
        <fullName evidence="1">Uncharacterized protein</fullName>
    </submittedName>
</protein>
<accession>A0A6F8PY24</accession>
<dbReference type="AlphaFoldDB" id="A0A6F8PY24"/>
<dbReference type="EMBL" id="AP021889">
    <property type="protein sequence ID" value="BBP47052.1"/>
    <property type="molecule type" value="Genomic_DNA"/>
</dbReference>
<proteinExistence type="predicted"/>
<reference evidence="2" key="1">
    <citation type="submission" date="2019-11" db="EMBL/GenBank/DDBJ databases">
        <title>Isolation and characterization of two novel species in the genus Thiomicrorhabdus.</title>
        <authorList>
            <person name="Mochizuki J."/>
            <person name="Kojima H."/>
            <person name="Fukui M."/>
        </authorList>
    </citation>
    <scope>NUCLEOTIDE SEQUENCE [LARGE SCALE GENOMIC DNA]</scope>
    <source>
        <strain evidence="2">aks77</strain>
    </source>
</reference>
<dbReference type="RefSeq" id="WP_173274130.1">
    <property type="nucleotide sequence ID" value="NZ_AP021889.1"/>
</dbReference>
<organism evidence="1 2">
    <name type="scientific">Thiosulfatimonas sediminis</name>
    <dbReference type="NCBI Taxonomy" id="2675054"/>
    <lineage>
        <taxon>Bacteria</taxon>
        <taxon>Pseudomonadati</taxon>
        <taxon>Pseudomonadota</taxon>
        <taxon>Gammaproteobacteria</taxon>
        <taxon>Thiotrichales</taxon>
        <taxon>Piscirickettsiaceae</taxon>
        <taxon>Thiosulfatimonas</taxon>
    </lineage>
</organism>
<keyword evidence="2" id="KW-1185">Reference proteome</keyword>
<dbReference type="Proteomes" id="UP000501726">
    <property type="component" value="Chromosome"/>
</dbReference>
<name>A0A6F8PY24_9GAMM</name>